<dbReference type="EMBL" id="KN832890">
    <property type="protein sequence ID" value="KIM94276.1"/>
    <property type="molecule type" value="Genomic_DNA"/>
</dbReference>
<dbReference type="InParanoid" id="A0A0C3GVF1"/>
<name>A0A0C3GVF1_OIDMZ</name>
<keyword evidence="1" id="KW-0175">Coiled coil</keyword>
<evidence type="ECO:0000313" key="3">
    <source>
        <dbReference type="EMBL" id="KIM94276.1"/>
    </source>
</evidence>
<keyword evidence="4" id="KW-1185">Reference proteome</keyword>
<proteinExistence type="predicted"/>
<evidence type="ECO:0000313" key="4">
    <source>
        <dbReference type="Proteomes" id="UP000054321"/>
    </source>
</evidence>
<gene>
    <name evidence="3" type="ORF">OIDMADRAFT_136266</name>
</gene>
<sequence length="413" mass="46516">MISKYPTADKRRVFLASRSVFSGQNVHIRRAKKIRETVLRYSSLFKPLVNDFGINKTTDIIKILLEQKIFESELKAKIEFPELYQISPARSLQHAALENDAARSEVEALGGLEPTDGVDNNNRPARITHSTQQVAQKISETNVPSLYPPNLPFTVQYFILTTVQRQLEEICFDFATRWLPGLLRDKKWDCAQAVELTVWTKVLPGLCDELPAHAIHNNSGSSLDQVFSATDVLRHSAVHRLPTSSKGILSMIHSALTLAMTLGDVSKATQLGLLEAELARRIKDMELNKNFLESRLDEQLQTICEQRAELDKKESSTIAATLHEDKQNEILIGSLLEYYLRDMLALDWSNSRQNGGRYTSEDSASGRRKDSMEIEVTHPSFLEWEGEEDSDDDVESVDSHPCLGVCLNPNCCT</sequence>
<feature type="region of interest" description="Disordered" evidence="2">
    <location>
        <begin position="353"/>
        <end position="372"/>
    </location>
</feature>
<evidence type="ECO:0000256" key="1">
    <source>
        <dbReference type="SAM" id="Coils"/>
    </source>
</evidence>
<dbReference type="Proteomes" id="UP000054321">
    <property type="component" value="Unassembled WGS sequence"/>
</dbReference>
<reference evidence="4" key="2">
    <citation type="submission" date="2015-01" db="EMBL/GenBank/DDBJ databases">
        <title>Evolutionary Origins and Diversification of the Mycorrhizal Mutualists.</title>
        <authorList>
            <consortium name="DOE Joint Genome Institute"/>
            <consortium name="Mycorrhizal Genomics Consortium"/>
            <person name="Kohler A."/>
            <person name="Kuo A."/>
            <person name="Nagy L.G."/>
            <person name="Floudas D."/>
            <person name="Copeland A."/>
            <person name="Barry K.W."/>
            <person name="Cichocki N."/>
            <person name="Veneault-Fourrey C."/>
            <person name="LaButti K."/>
            <person name="Lindquist E.A."/>
            <person name="Lipzen A."/>
            <person name="Lundell T."/>
            <person name="Morin E."/>
            <person name="Murat C."/>
            <person name="Riley R."/>
            <person name="Ohm R."/>
            <person name="Sun H."/>
            <person name="Tunlid A."/>
            <person name="Henrissat B."/>
            <person name="Grigoriev I.V."/>
            <person name="Hibbett D.S."/>
            <person name="Martin F."/>
        </authorList>
    </citation>
    <scope>NUCLEOTIDE SEQUENCE [LARGE SCALE GENOMIC DNA]</scope>
    <source>
        <strain evidence="4">Zn</strain>
    </source>
</reference>
<dbReference type="STRING" id="913774.A0A0C3GVF1"/>
<feature type="coiled-coil region" evidence="1">
    <location>
        <begin position="275"/>
        <end position="302"/>
    </location>
</feature>
<dbReference type="HOGENOM" id="CLU_033910_2_0_1"/>
<reference evidence="3 4" key="1">
    <citation type="submission" date="2014-04" db="EMBL/GenBank/DDBJ databases">
        <authorList>
            <consortium name="DOE Joint Genome Institute"/>
            <person name="Kuo A."/>
            <person name="Martino E."/>
            <person name="Perotto S."/>
            <person name="Kohler A."/>
            <person name="Nagy L.G."/>
            <person name="Floudas D."/>
            <person name="Copeland A."/>
            <person name="Barry K.W."/>
            <person name="Cichocki N."/>
            <person name="Veneault-Fourrey C."/>
            <person name="LaButti K."/>
            <person name="Lindquist E.A."/>
            <person name="Lipzen A."/>
            <person name="Lundell T."/>
            <person name="Morin E."/>
            <person name="Murat C."/>
            <person name="Sun H."/>
            <person name="Tunlid A."/>
            <person name="Henrissat B."/>
            <person name="Grigoriev I.V."/>
            <person name="Hibbett D.S."/>
            <person name="Martin F."/>
            <person name="Nordberg H.P."/>
            <person name="Cantor M.N."/>
            <person name="Hua S.X."/>
        </authorList>
    </citation>
    <scope>NUCLEOTIDE SEQUENCE [LARGE SCALE GENOMIC DNA]</scope>
    <source>
        <strain evidence="3 4">Zn</strain>
    </source>
</reference>
<accession>A0A0C3GVF1</accession>
<feature type="compositionally biased region" description="Polar residues" evidence="2">
    <location>
        <begin position="353"/>
        <end position="363"/>
    </location>
</feature>
<evidence type="ECO:0000256" key="2">
    <source>
        <dbReference type="SAM" id="MobiDB-lite"/>
    </source>
</evidence>
<organism evidence="3 4">
    <name type="scientific">Oidiodendron maius (strain Zn)</name>
    <dbReference type="NCBI Taxonomy" id="913774"/>
    <lineage>
        <taxon>Eukaryota</taxon>
        <taxon>Fungi</taxon>
        <taxon>Dikarya</taxon>
        <taxon>Ascomycota</taxon>
        <taxon>Pezizomycotina</taxon>
        <taxon>Leotiomycetes</taxon>
        <taxon>Leotiomycetes incertae sedis</taxon>
        <taxon>Myxotrichaceae</taxon>
        <taxon>Oidiodendron</taxon>
    </lineage>
</organism>
<dbReference type="OrthoDB" id="5324651at2759"/>
<dbReference type="AlphaFoldDB" id="A0A0C3GVF1"/>
<protein>
    <submittedName>
        <fullName evidence="3">Uncharacterized protein</fullName>
    </submittedName>
</protein>